<dbReference type="InterPro" id="IPR029046">
    <property type="entry name" value="LolA/LolB/LppX"/>
</dbReference>
<evidence type="ECO:0000259" key="3">
    <source>
        <dbReference type="Pfam" id="PF17131"/>
    </source>
</evidence>
<dbReference type="InterPro" id="IPR052944">
    <property type="entry name" value="Sporulation_related"/>
</dbReference>
<reference evidence="4 5" key="1">
    <citation type="submission" date="2016-10" db="EMBL/GenBank/DDBJ databases">
        <authorList>
            <person name="de Groot N.N."/>
        </authorList>
    </citation>
    <scope>NUCLEOTIDE SEQUENCE [LARGE SCALE GENOMIC DNA]</scope>
    <source>
        <strain evidence="4 5">Nl18</strain>
    </source>
</reference>
<dbReference type="Pfam" id="PF17131">
    <property type="entry name" value="LolA_like"/>
    <property type="match status" value="1"/>
</dbReference>
<gene>
    <name evidence="4" type="ORF">SAMN05216404_102284</name>
</gene>
<dbReference type="PIRSF" id="PIRSF028205">
    <property type="entry name" value="UCP028205"/>
    <property type="match status" value="1"/>
</dbReference>
<accession>A0A1H8DKI1</accession>
<dbReference type="RefSeq" id="WP_081353666.1">
    <property type="nucleotide sequence ID" value="NZ_FOCT01000002.1"/>
</dbReference>
<protein>
    <submittedName>
        <fullName evidence="4">Outer membrane lipoprotein-sorting protein</fullName>
    </submittedName>
</protein>
<evidence type="ECO:0000256" key="2">
    <source>
        <dbReference type="SAM" id="SignalP"/>
    </source>
</evidence>
<dbReference type="Proteomes" id="UP000183898">
    <property type="component" value="Unassembled WGS sequence"/>
</dbReference>
<dbReference type="SUPFAM" id="SSF89392">
    <property type="entry name" value="Prokaryotic lipoproteins and lipoprotein localization factors"/>
    <property type="match status" value="1"/>
</dbReference>
<keyword evidence="1 2" id="KW-0732">Signal</keyword>
<proteinExistence type="predicted"/>
<evidence type="ECO:0000256" key="1">
    <source>
        <dbReference type="ARBA" id="ARBA00022729"/>
    </source>
</evidence>
<dbReference type="CDD" id="cd16329">
    <property type="entry name" value="LolA_like"/>
    <property type="match status" value="1"/>
</dbReference>
<keyword evidence="4" id="KW-0449">Lipoprotein</keyword>
<dbReference type="PANTHER" id="PTHR37507:SF2">
    <property type="entry name" value="SPORULATION PROTEIN YDCC"/>
    <property type="match status" value="1"/>
</dbReference>
<dbReference type="InterPro" id="IPR011220">
    <property type="entry name" value="UCP028205"/>
</dbReference>
<dbReference type="AlphaFoldDB" id="A0A1H8DKI1"/>
<name>A0A1H8DKI1_9PROT</name>
<feature type="domain" description="Uncharacterized protein TP-0789" evidence="3">
    <location>
        <begin position="76"/>
        <end position="251"/>
    </location>
</feature>
<feature type="signal peptide" evidence="2">
    <location>
        <begin position="1"/>
        <end position="25"/>
    </location>
</feature>
<dbReference type="EMBL" id="FOCT01000002">
    <property type="protein sequence ID" value="SEN07284.1"/>
    <property type="molecule type" value="Genomic_DNA"/>
</dbReference>
<feature type="chain" id="PRO_5010296664" evidence="2">
    <location>
        <begin position="26"/>
        <end position="253"/>
    </location>
</feature>
<dbReference type="PANTHER" id="PTHR37507">
    <property type="entry name" value="SPORULATION PROTEIN YDCC"/>
    <property type="match status" value="1"/>
</dbReference>
<sequence length="253" mass="28950">MQKNSEQYLLTVILLFAIAVPTAIADTNDTELAQTILEKADQIRFPRESFQVDVTINTTAPGQPEDLRKYRVLSKGNENSVVMTTEPASERGQILLLKGRDLWIFMPEVSQPVRLSLSQRLTGQVANGDLARANFAGDYNAKILRTDVIEGEKYYVLELTGVDRGVTYHKVLYWVGQSNFWPYRAEFYSLSDRLLKTARYEKFQMLHGALRPTRLVMEDALRTGEQSVLEYSGMKLRDLPDKVFTKDYLKKLD</sequence>
<organism evidence="4 5">
    <name type="scientific">Nitrosospira multiformis</name>
    <dbReference type="NCBI Taxonomy" id="1231"/>
    <lineage>
        <taxon>Bacteria</taxon>
        <taxon>Pseudomonadati</taxon>
        <taxon>Pseudomonadota</taxon>
        <taxon>Betaproteobacteria</taxon>
        <taxon>Nitrosomonadales</taxon>
        <taxon>Nitrosomonadaceae</taxon>
        <taxon>Nitrosospira</taxon>
    </lineage>
</organism>
<evidence type="ECO:0000313" key="5">
    <source>
        <dbReference type="Proteomes" id="UP000183898"/>
    </source>
</evidence>
<dbReference type="InterPro" id="IPR033399">
    <property type="entry name" value="TP_0789-like"/>
</dbReference>
<evidence type="ECO:0000313" key="4">
    <source>
        <dbReference type="EMBL" id="SEN07284.1"/>
    </source>
</evidence>
<dbReference type="Gene3D" id="2.50.20.10">
    <property type="entry name" value="Lipoprotein localisation LolA/LolB/LppX"/>
    <property type="match status" value="1"/>
</dbReference>